<feature type="transmembrane region" description="Helical" evidence="2">
    <location>
        <begin position="161"/>
        <end position="183"/>
    </location>
</feature>
<evidence type="ECO:0008006" key="5">
    <source>
        <dbReference type="Google" id="ProtNLM"/>
    </source>
</evidence>
<comment type="caution">
    <text evidence="3">The sequence shown here is derived from an EMBL/GenBank/DDBJ whole genome shotgun (WGS) entry which is preliminary data.</text>
</comment>
<dbReference type="EMBL" id="RZUI01000016">
    <property type="protein sequence ID" value="KAA8827879.1"/>
    <property type="molecule type" value="Genomic_DNA"/>
</dbReference>
<proteinExistence type="predicted"/>
<protein>
    <recommendedName>
        <fullName evidence="5">Histidine kinase</fullName>
    </recommendedName>
</protein>
<feature type="transmembrane region" description="Helical" evidence="2">
    <location>
        <begin position="70"/>
        <end position="87"/>
    </location>
</feature>
<feature type="region of interest" description="Disordered" evidence="1">
    <location>
        <begin position="1"/>
        <end position="27"/>
    </location>
</feature>
<dbReference type="AlphaFoldDB" id="A0A5M9ZT30"/>
<dbReference type="OrthoDB" id="3228179at2"/>
<evidence type="ECO:0000256" key="2">
    <source>
        <dbReference type="SAM" id="Phobius"/>
    </source>
</evidence>
<reference evidence="3 4" key="1">
    <citation type="journal article" date="2019" name="Syst. Appl. Microbiol.">
        <title>Characterization of Bifidobacterium species in feaces of the Egyptian fruit bat: Description of B. vespertilionis sp. nov. and B. rousetti sp. nov.</title>
        <authorList>
            <person name="Modesto M."/>
            <person name="Satti M."/>
            <person name="Watanabe K."/>
            <person name="Puglisi E."/>
            <person name="Morelli L."/>
            <person name="Huang C.-H."/>
            <person name="Liou J.-S."/>
            <person name="Miyashita M."/>
            <person name="Tamura T."/>
            <person name="Saito S."/>
            <person name="Mori K."/>
            <person name="Huang L."/>
            <person name="Sciavilla P."/>
            <person name="Sandri C."/>
            <person name="Spiezio C."/>
            <person name="Vitali F."/>
            <person name="Cavalieri D."/>
            <person name="Perpetuini G."/>
            <person name="Tofalo R."/>
            <person name="Bonetti A."/>
            <person name="Arita M."/>
            <person name="Mattarelli P."/>
        </authorList>
    </citation>
    <scope>NUCLEOTIDE SEQUENCE [LARGE SCALE GENOMIC DNA]</scope>
    <source>
        <strain evidence="3 4">RST7</strain>
    </source>
</reference>
<keyword evidence="2" id="KW-0812">Transmembrane</keyword>
<organism evidence="3 4">
    <name type="scientific">Bifidobacterium tissieri</name>
    <dbReference type="NCBI Taxonomy" id="1630162"/>
    <lineage>
        <taxon>Bacteria</taxon>
        <taxon>Bacillati</taxon>
        <taxon>Actinomycetota</taxon>
        <taxon>Actinomycetes</taxon>
        <taxon>Bifidobacteriales</taxon>
        <taxon>Bifidobacteriaceae</taxon>
        <taxon>Bifidobacterium</taxon>
    </lineage>
</organism>
<feature type="transmembrane region" description="Helical" evidence="2">
    <location>
        <begin position="94"/>
        <end position="114"/>
    </location>
</feature>
<feature type="transmembrane region" description="Helical" evidence="2">
    <location>
        <begin position="120"/>
        <end position="149"/>
    </location>
</feature>
<dbReference type="Proteomes" id="UP000412028">
    <property type="component" value="Unassembled WGS sequence"/>
</dbReference>
<evidence type="ECO:0000313" key="4">
    <source>
        <dbReference type="Proteomes" id="UP000412028"/>
    </source>
</evidence>
<name>A0A5M9ZT30_9BIFI</name>
<dbReference type="RefSeq" id="WP_150381972.1">
    <property type="nucleotide sequence ID" value="NZ_RZUI01000016.1"/>
</dbReference>
<evidence type="ECO:0000256" key="1">
    <source>
        <dbReference type="SAM" id="MobiDB-lite"/>
    </source>
</evidence>
<feature type="transmembrane region" description="Helical" evidence="2">
    <location>
        <begin position="41"/>
        <end position="58"/>
    </location>
</feature>
<sequence length="507" mass="55252">MISQNVADANETPRKNHHGQTSESGTERVNRAARFIRTHRLRIGALALAIVFSLLDWYPLWSSGTGLPKAELMVMAVLIISLLIAMIDLRWGAVLTALVVMSSVLTGGVLGSSWANWAQYVMIGLLAFEINAASAAALGALSIASAVGFVSRHSWMSDMSLAGWLGSTMMLAMPLFIGLAFRWRADAQRAEARLLARQRELAQLRRDMQLVHMLHDSVAGRLSCVAAFSEQQCDAGEGSGTDGNNADRGEYAETAAWQLVNQETVQSLHSVWRAVRILSDNSSALSSTVNNTAVDDCTDGAENRAAALLHDRMDDHAEGPTGVLPCRVPRVSKRTPDGIIQRITQTAEDWRHRLELLNVHGDVQISGDAAECDEQVCELVEQFLGELFVNILKYARRSDSVARGHGLSNDDPDDLEHLDYLIMITFSGNDVRIMQTNGIAEANTVVRPHSQSVGSEADANATTTGAQAGLAYYRQQFDIYGGSLSYAIVDDGWMLQAVLPNRARVHV</sequence>
<keyword evidence="2" id="KW-1133">Transmembrane helix</keyword>
<accession>A0A5M9ZT30</accession>
<evidence type="ECO:0000313" key="3">
    <source>
        <dbReference type="EMBL" id="KAA8827879.1"/>
    </source>
</evidence>
<keyword evidence="2" id="KW-0472">Membrane</keyword>
<gene>
    <name evidence="3" type="ORF">EMO89_10090</name>
</gene>